<dbReference type="KEGG" id="abp:AGABI1DRAFT111716"/>
<keyword evidence="2" id="KW-1185">Reference proteome</keyword>
<dbReference type="AlphaFoldDB" id="K5XIG9"/>
<dbReference type="GeneID" id="18823388"/>
<gene>
    <name evidence="1" type="ORF">AGABI1DRAFT_111716</name>
</gene>
<sequence>MPATMCTFKCGEACACTNNCQCCNDNNNSTVPVNQDHCGIDGCNCGDACACTREDCKCH</sequence>
<name>K5XIG9_AGABU</name>
<dbReference type="HOGENOM" id="CLU_202881_0_0_1"/>
<dbReference type="Proteomes" id="UP000008493">
    <property type="component" value="Unassembled WGS sequence"/>
</dbReference>
<evidence type="ECO:0008006" key="3">
    <source>
        <dbReference type="Google" id="ProtNLM"/>
    </source>
</evidence>
<dbReference type="RefSeq" id="XP_007327054.1">
    <property type="nucleotide sequence ID" value="XM_007326992.1"/>
</dbReference>
<evidence type="ECO:0000313" key="2">
    <source>
        <dbReference type="Proteomes" id="UP000008493"/>
    </source>
</evidence>
<proteinExistence type="predicted"/>
<organism evidence="1 2">
    <name type="scientific">Agaricus bisporus var. burnettii (strain JB137-S8 / ATCC MYA-4627 / FGSC 10392)</name>
    <name type="common">White button mushroom</name>
    <dbReference type="NCBI Taxonomy" id="597362"/>
    <lineage>
        <taxon>Eukaryota</taxon>
        <taxon>Fungi</taxon>
        <taxon>Dikarya</taxon>
        <taxon>Basidiomycota</taxon>
        <taxon>Agaricomycotina</taxon>
        <taxon>Agaricomycetes</taxon>
        <taxon>Agaricomycetidae</taxon>
        <taxon>Agaricales</taxon>
        <taxon>Agaricineae</taxon>
        <taxon>Agaricaceae</taxon>
        <taxon>Agaricus</taxon>
    </lineage>
</organism>
<evidence type="ECO:0000313" key="1">
    <source>
        <dbReference type="EMBL" id="EKM83288.1"/>
    </source>
</evidence>
<protein>
    <recommendedName>
        <fullName evidence="3">Metallothionein</fullName>
    </recommendedName>
</protein>
<accession>K5XIG9</accession>
<dbReference type="InParanoid" id="K5XIG9"/>
<dbReference type="EMBL" id="JH971386">
    <property type="protein sequence ID" value="EKM83288.1"/>
    <property type="molecule type" value="Genomic_DNA"/>
</dbReference>
<dbReference type="OMA" id="DACACTR"/>
<reference evidence="2" key="1">
    <citation type="journal article" date="2012" name="Proc. Natl. Acad. Sci. U.S.A.">
        <title>Genome sequence of the button mushroom Agaricus bisporus reveals mechanisms governing adaptation to a humic-rich ecological niche.</title>
        <authorList>
            <person name="Morin E."/>
            <person name="Kohler A."/>
            <person name="Baker A.R."/>
            <person name="Foulongne-Oriol M."/>
            <person name="Lombard V."/>
            <person name="Nagy L.G."/>
            <person name="Ohm R.A."/>
            <person name="Patyshakuliyeva A."/>
            <person name="Brun A."/>
            <person name="Aerts A.L."/>
            <person name="Bailey A.M."/>
            <person name="Billette C."/>
            <person name="Coutinho P.M."/>
            <person name="Deakin G."/>
            <person name="Doddapaneni H."/>
            <person name="Floudas D."/>
            <person name="Grimwood J."/>
            <person name="Hilden K."/>
            <person name="Kuees U."/>
            <person name="LaButti K.M."/>
            <person name="Lapidus A."/>
            <person name="Lindquist E.A."/>
            <person name="Lucas S.M."/>
            <person name="Murat C."/>
            <person name="Riley R.W."/>
            <person name="Salamov A.A."/>
            <person name="Schmutz J."/>
            <person name="Subramanian V."/>
            <person name="Woesten H.A.B."/>
            <person name="Xu J."/>
            <person name="Eastwood D.C."/>
            <person name="Foster G.D."/>
            <person name="Sonnenberg A.S."/>
            <person name="Cullen D."/>
            <person name="de Vries R.P."/>
            <person name="Lundell T."/>
            <person name="Hibbett D.S."/>
            <person name="Henrissat B."/>
            <person name="Burton K.S."/>
            <person name="Kerrigan R.W."/>
            <person name="Challen M.P."/>
            <person name="Grigoriev I.V."/>
            <person name="Martin F."/>
        </authorList>
    </citation>
    <scope>NUCLEOTIDE SEQUENCE [LARGE SCALE GENOMIC DNA]</scope>
    <source>
        <strain evidence="2">JB137-S8 / ATCC MYA-4627 / FGSC 10392</strain>
    </source>
</reference>